<dbReference type="OrthoDB" id="5099332at2759"/>
<dbReference type="EMBL" id="JAAOAN010000016">
    <property type="protein sequence ID" value="KAF5725061.1"/>
    <property type="molecule type" value="Genomic_DNA"/>
</dbReference>
<dbReference type="Proteomes" id="UP000544331">
    <property type="component" value="Unassembled WGS sequence"/>
</dbReference>
<comment type="caution">
    <text evidence="1">The sequence shown here is derived from an EMBL/GenBank/DDBJ whole genome shotgun (WGS) entry which is preliminary data.</text>
</comment>
<accession>A0A8H5Z860</accession>
<gene>
    <name evidence="1" type="ORF">FMUND_155</name>
</gene>
<organism evidence="1 2">
    <name type="scientific">Fusarium mundagurra</name>
    <dbReference type="NCBI Taxonomy" id="1567541"/>
    <lineage>
        <taxon>Eukaryota</taxon>
        <taxon>Fungi</taxon>
        <taxon>Dikarya</taxon>
        <taxon>Ascomycota</taxon>
        <taxon>Pezizomycotina</taxon>
        <taxon>Sordariomycetes</taxon>
        <taxon>Hypocreomycetidae</taxon>
        <taxon>Hypocreales</taxon>
        <taxon>Nectriaceae</taxon>
        <taxon>Fusarium</taxon>
        <taxon>Fusarium fujikuroi species complex</taxon>
    </lineage>
</organism>
<evidence type="ECO:0000313" key="1">
    <source>
        <dbReference type="EMBL" id="KAF5725061.1"/>
    </source>
</evidence>
<sequence length="482" mass="56348">MDCFSKLPPELRIRIFSQFLSTSTIFRLVQASPIMFSQYKASKTTIRRHYVVNLLTGDRHEDLLQDALGLLYLDLADNRPDNHVMKHFIRQWKSKLLPNPFEEKDQATIAGLYNLFSSLSMFVEDYISKATSSNPPQAYLCLPQIDDPNRGLYYKEHSFSPRHVTLDDLTSSECHSLIRAFIRNDMFCKIQAPKVALLTDDNEYIAISEKAFEELTNCEHEAVGCVFDYVTAVYGALFTASTRCSTRHASSTLQDTPANPAHLLHPDNLCFNPTLAFDDMKLPPQRIRLGREYVHYLSLLGFDLLRDLVRFANKAQPEDIRSWFYTIHSHWQKSPHMLFHSYRFPFFDWTNSVNRRDGSLRSLLVQRLSAVDSNQCSPMLWHTQRIIFRQRAWVFLDNTQLLQTGLDHFPAIEDLEKHRFMRPAERQRLRLLQLCQYRREAGIEDTQNEGQEYVFKANDEDSIPRFFDQSGNRDVTTFWQHI</sequence>
<keyword evidence="2" id="KW-1185">Reference proteome</keyword>
<proteinExistence type="predicted"/>
<dbReference type="AlphaFoldDB" id="A0A8H5Z860"/>
<evidence type="ECO:0000313" key="2">
    <source>
        <dbReference type="Proteomes" id="UP000544331"/>
    </source>
</evidence>
<name>A0A8H5Z860_9HYPO</name>
<reference evidence="1 2" key="1">
    <citation type="submission" date="2020-05" db="EMBL/GenBank/DDBJ databases">
        <title>Identification and distribution of gene clusters putatively required for synthesis of sphingolipid metabolism inhibitors in phylogenetically diverse species of the filamentous fungus Fusarium.</title>
        <authorList>
            <person name="Kim H.-S."/>
            <person name="Busman M."/>
            <person name="Brown D.W."/>
            <person name="Divon H."/>
            <person name="Uhlig S."/>
            <person name="Proctor R.H."/>
        </authorList>
    </citation>
    <scope>NUCLEOTIDE SEQUENCE [LARGE SCALE GENOMIC DNA]</scope>
    <source>
        <strain evidence="1 2">NRRL 66235</strain>
    </source>
</reference>
<protein>
    <submittedName>
        <fullName evidence="1">Uncharacterized protein</fullName>
    </submittedName>
</protein>